<comment type="caution">
    <text evidence="3">The sequence shown here is derived from an EMBL/GenBank/DDBJ whole genome shotgun (WGS) entry which is preliminary data.</text>
</comment>
<dbReference type="Gene3D" id="3.50.50.60">
    <property type="entry name" value="FAD/NAD(P)-binding domain"/>
    <property type="match status" value="2"/>
</dbReference>
<dbReference type="PANTHER" id="PTHR43476:SF5">
    <property type="entry name" value="FAD-DEPENDENT MONOOXYGENASE"/>
    <property type="match status" value="1"/>
</dbReference>
<proteinExistence type="predicted"/>
<evidence type="ECO:0000259" key="2">
    <source>
        <dbReference type="Pfam" id="PF01494"/>
    </source>
</evidence>
<dbReference type="EMBL" id="JAPNKA010000001">
    <property type="protein sequence ID" value="MCY1078420.1"/>
    <property type="molecule type" value="Genomic_DNA"/>
</dbReference>
<evidence type="ECO:0000256" key="1">
    <source>
        <dbReference type="ARBA" id="ARBA00023002"/>
    </source>
</evidence>
<dbReference type="InterPro" id="IPR050631">
    <property type="entry name" value="PheA/TfdB_FAD_monoxygenase"/>
</dbReference>
<dbReference type="PANTHER" id="PTHR43476">
    <property type="entry name" value="3-(3-HYDROXY-PHENYL)PROPIONATE/3-HYDROXYCINNAMIC ACID HYDROXYLASE"/>
    <property type="match status" value="1"/>
</dbReference>
<keyword evidence="3" id="KW-0503">Monooxygenase</keyword>
<dbReference type="PRINTS" id="PR00420">
    <property type="entry name" value="RNGMNOXGNASE"/>
</dbReference>
<dbReference type="Proteomes" id="UP001207654">
    <property type="component" value="Unassembled WGS sequence"/>
</dbReference>
<feature type="domain" description="FAD-binding" evidence="2">
    <location>
        <begin position="8"/>
        <end position="348"/>
    </location>
</feature>
<keyword evidence="4" id="KW-1185">Reference proteome</keyword>
<gene>
    <name evidence="3" type="ORF">OV287_28485</name>
</gene>
<dbReference type="RefSeq" id="WP_267537203.1">
    <property type="nucleotide sequence ID" value="NZ_JAPNKA010000001.1"/>
</dbReference>
<protein>
    <submittedName>
        <fullName evidence="3">FAD-dependent monooxygenase</fullName>
    </submittedName>
</protein>
<name>A0ABT4A9U7_9BACT</name>
<dbReference type="Pfam" id="PF01494">
    <property type="entry name" value="FAD_binding_3"/>
    <property type="match status" value="1"/>
</dbReference>
<keyword evidence="1" id="KW-0560">Oxidoreductase</keyword>
<accession>A0ABT4A9U7</accession>
<dbReference type="SUPFAM" id="SSF51905">
    <property type="entry name" value="FAD/NAD(P)-binding domain"/>
    <property type="match status" value="1"/>
</dbReference>
<dbReference type="InterPro" id="IPR036188">
    <property type="entry name" value="FAD/NAD-bd_sf"/>
</dbReference>
<evidence type="ECO:0000313" key="4">
    <source>
        <dbReference type="Proteomes" id="UP001207654"/>
    </source>
</evidence>
<evidence type="ECO:0000313" key="3">
    <source>
        <dbReference type="EMBL" id="MCY1078420.1"/>
    </source>
</evidence>
<sequence length="409" mass="45476">MSQTTNPQVVIVGAGPAGMLLAYQLVTNGVPVRVLERHPDFEREFRGEFLPPSALGPLEQLGILPLLVERKLAFPEVERRLLVGKTRRVMVPGGKERGSLISQAGLLGLLHELCGRYPHYQLDFGTTALQTIRENGRVVALKTRREGAEGRVEGDIFVDCSGRNSGLRKDVGIQVESNQVPADVVWLRFDFSDAPEVLPESLDVHMFGKGVVAVFHRTTRSRLQVAYSAPGDLGGLRKNLPELRRQLMPTVPEKLRPHLEAKLDERTETQFLRVIVDRLERWYVPGLLFLGDAAHTMSPSGGQGLNLALRDSIVAANHLLDALRAGQPIDEQVFQKIQDERRPEADQVQAMQTRVHRMVMAPMFVEHLMFTMLGLVLKLSKKASEGSQGVTRVDLRYGIPVSQLPPLNP</sequence>
<reference evidence="3 4" key="1">
    <citation type="submission" date="2022-11" db="EMBL/GenBank/DDBJ databases">
        <title>Minimal conservation of predation-associated metabolite biosynthetic gene clusters underscores biosynthetic potential of Myxococcota including descriptions for ten novel species: Archangium lansinium sp. nov., Myxococcus landrumus sp. nov., Nannocystis bai.</title>
        <authorList>
            <person name="Ahearne A."/>
            <person name="Stevens C."/>
            <person name="Phillips K."/>
        </authorList>
    </citation>
    <scope>NUCLEOTIDE SEQUENCE [LARGE SCALE GENOMIC DNA]</scope>
    <source>
        <strain evidence="3 4">MIWBW</strain>
    </source>
</reference>
<dbReference type="GO" id="GO:0004497">
    <property type="term" value="F:monooxygenase activity"/>
    <property type="evidence" value="ECO:0007669"/>
    <property type="project" value="UniProtKB-KW"/>
</dbReference>
<organism evidence="3 4">
    <name type="scientific">Archangium lansingense</name>
    <dbReference type="NCBI Taxonomy" id="2995310"/>
    <lineage>
        <taxon>Bacteria</taxon>
        <taxon>Pseudomonadati</taxon>
        <taxon>Myxococcota</taxon>
        <taxon>Myxococcia</taxon>
        <taxon>Myxococcales</taxon>
        <taxon>Cystobacterineae</taxon>
        <taxon>Archangiaceae</taxon>
        <taxon>Archangium</taxon>
    </lineage>
</organism>
<dbReference type="InterPro" id="IPR002938">
    <property type="entry name" value="FAD-bd"/>
</dbReference>